<evidence type="ECO:0000259" key="3">
    <source>
        <dbReference type="Pfam" id="PF19305"/>
    </source>
</evidence>
<dbReference type="Pfam" id="PF03972">
    <property type="entry name" value="MmgE_PrpD_N"/>
    <property type="match status" value="1"/>
</dbReference>
<dbReference type="Pfam" id="PF19305">
    <property type="entry name" value="MmgE_PrpD_C"/>
    <property type="match status" value="1"/>
</dbReference>
<evidence type="ECO:0000313" key="4">
    <source>
        <dbReference type="EMBL" id="RMO86740.1"/>
    </source>
</evidence>
<dbReference type="Gene3D" id="3.30.1330.120">
    <property type="entry name" value="2-methylcitrate dehydratase PrpD"/>
    <property type="match status" value="1"/>
</dbReference>
<dbReference type="InterPro" id="IPR042183">
    <property type="entry name" value="MmgE/PrpD_sf_1"/>
</dbReference>
<protein>
    <submittedName>
        <fullName evidence="4">MmgE/PrpD protein</fullName>
    </submittedName>
</protein>
<proteinExistence type="inferred from homology"/>
<dbReference type="SUPFAM" id="SSF103378">
    <property type="entry name" value="2-methylcitrate dehydratase PrpD"/>
    <property type="match status" value="1"/>
</dbReference>
<dbReference type="Gene3D" id="1.10.4100.10">
    <property type="entry name" value="2-methylcitrate dehydratase PrpD"/>
    <property type="match status" value="1"/>
</dbReference>
<dbReference type="AlphaFoldDB" id="A0A3M3YW07"/>
<gene>
    <name evidence="4" type="ORF">ALQ32_05306</name>
</gene>
<dbReference type="InterPro" id="IPR036148">
    <property type="entry name" value="MmgE/PrpD_sf"/>
</dbReference>
<organism evidence="4 5">
    <name type="scientific">Pseudomonas syringae pv. tagetis</name>
    <dbReference type="NCBI Taxonomy" id="129140"/>
    <lineage>
        <taxon>Bacteria</taxon>
        <taxon>Pseudomonadati</taxon>
        <taxon>Pseudomonadota</taxon>
        <taxon>Gammaproteobacteria</taxon>
        <taxon>Pseudomonadales</taxon>
        <taxon>Pseudomonadaceae</taxon>
        <taxon>Pseudomonas</taxon>
    </lineage>
</organism>
<comment type="caution">
    <text evidence="4">The sequence shown here is derived from an EMBL/GenBank/DDBJ whole genome shotgun (WGS) entry which is preliminary data.</text>
</comment>
<accession>A0A3M3YW07</accession>
<feature type="domain" description="MmgE/PrpD N-terminal" evidence="2">
    <location>
        <begin position="24"/>
        <end position="257"/>
    </location>
</feature>
<sequence>MPEAARFRAAFFIPYVKKEECMSLYSFIQQLKFGDAPSATRKRIETCLLDIIGVAAAARENGTSRILKEFAVANYATGAPCSRLWFDGRSVHPLGAGYAGGFSVDSLDAHEGHFTSKGHAGATVVPAIIALIDAYCAQGKSISGQEMLCVLMIGYETALRAGRALMATAPEYHASGAFSGIGVVCAGARLLKLDEAAFHHALGIAEYFGPRCPMMRLVDFPSMLRDAHGAGAHAGINALLMAQAGVTGAPAATVESAEVARFWQSMGDTWEIDEQYFKPWPVCRWAQPALTAMTGLLNQHPQITAEQIESIHIQTFHESVRLQGHTPKNADEAQYALAFPVAALVARGRIGPEEVTGAAIHAADILKVSAKVRISEAADLSARFPEEILSRINVQLKDGSSLSSPTTCAKGDPGHPLSDVEFIEKYRFFSEPSLGVSHSRLLEQAVANLAQEPDCQRLLSLLLSPVQTINA</sequence>
<comment type="similarity">
    <text evidence="1">Belongs to the PrpD family.</text>
</comment>
<evidence type="ECO:0000259" key="2">
    <source>
        <dbReference type="Pfam" id="PF03972"/>
    </source>
</evidence>
<dbReference type="PANTHER" id="PTHR16943:SF8">
    <property type="entry name" value="2-METHYLCITRATE DEHYDRATASE"/>
    <property type="match status" value="1"/>
</dbReference>
<dbReference type="GO" id="GO:0016829">
    <property type="term" value="F:lyase activity"/>
    <property type="evidence" value="ECO:0007669"/>
    <property type="project" value="InterPro"/>
</dbReference>
<reference evidence="4 5" key="1">
    <citation type="submission" date="2018-08" db="EMBL/GenBank/DDBJ databases">
        <title>Recombination of ecologically and evolutionarily significant loci maintains genetic cohesion in the Pseudomonas syringae species complex.</title>
        <authorList>
            <person name="Dillon M."/>
            <person name="Thakur S."/>
            <person name="Almeida R.N.D."/>
            <person name="Weir B.S."/>
            <person name="Guttman D.S."/>
        </authorList>
    </citation>
    <scope>NUCLEOTIDE SEQUENCE [LARGE SCALE GENOMIC DNA]</scope>
    <source>
        <strain evidence="4 5">ICMP 4092</strain>
    </source>
</reference>
<dbReference type="Proteomes" id="UP000268056">
    <property type="component" value="Unassembled WGS sequence"/>
</dbReference>
<dbReference type="EMBL" id="RBQC01000094">
    <property type="protein sequence ID" value="RMO86740.1"/>
    <property type="molecule type" value="Genomic_DNA"/>
</dbReference>
<dbReference type="PANTHER" id="PTHR16943">
    <property type="entry name" value="2-METHYLCITRATE DEHYDRATASE-RELATED"/>
    <property type="match status" value="1"/>
</dbReference>
<dbReference type="InterPro" id="IPR005656">
    <property type="entry name" value="MmgE_PrpD"/>
</dbReference>
<dbReference type="InterPro" id="IPR042188">
    <property type="entry name" value="MmgE/PrpD_sf_2"/>
</dbReference>
<dbReference type="InterPro" id="IPR045336">
    <property type="entry name" value="MmgE_PrpD_N"/>
</dbReference>
<name>A0A3M3YW07_9PSED</name>
<feature type="domain" description="MmgE/PrpD C-terminal" evidence="3">
    <location>
        <begin position="280"/>
        <end position="450"/>
    </location>
</feature>
<evidence type="ECO:0000313" key="5">
    <source>
        <dbReference type="Proteomes" id="UP000268056"/>
    </source>
</evidence>
<dbReference type="InterPro" id="IPR045337">
    <property type="entry name" value="MmgE_PrpD_C"/>
</dbReference>
<evidence type="ECO:0000256" key="1">
    <source>
        <dbReference type="ARBA" id="ARBA00006174"/>
    </source>
</evidence>